<evidence type="ECO:0000313" key="5">
    <source>
        <dbReference type="Proteomes" id="UP000002774"/>
    </source>
</evidence>
<keyword evidence="2" id="KW-0472">Membrane</keyword>
<dbReference type="Proteomes" id="UP000002774">
    <property type="component" value="Chromosome"/>
</dbReference>
<keyword evidence="2" id="KW-0812">Transmembrane</keyword>
<dbReference type="eggNOG" id="COG0657">
    <property type="taxonomic scope" value="Bacteria"/>
</dbReference>
<feature type="transmembrane region" description="Helical" evidence="2">
    <location>
        <begin position="61"/>
        <end position="81"/>
    </location>
</feature>
<dbReference type="RefSeq" id="WP_008509900.1">
    <property type="nucleotide sequence ID" value="NZ_CM001403.1"/>
</dbReference>
<organism evidence="4 5">
    <name type="scientific">Mucilaginibacter paludis DSM 18603</name>
    <dbReference type="NCBI Taxonomy" id="714943"/>
    <lineage>
        <taxon>Bacteria</taxon>
        <taxon>Pseudomonadati</taxon>
        <taxon>Bacteroidota</taxon>
        <taxon>Sphingobacteriia</taxon>
        <taxon>Sphingobacteriales</taxon>
        <taxon>Sphingobacteriaceae</taxon>
        <taxon>Mucilaginibacter</taxon>
    </lineage>
</organism>
<feature type="transmembrane region" description="Helical" evidence="2">
    <location>
        <begin position="36"/>
        <end position="54"/>
    </location>
</feature>
<dbReference type="OrthoDB" id="9777975at2"/>
<accession>H1Y5B6</accession>
<feature type="domain" description="BD-FAE-like" evidence="3">
    <location>
        <begin position="141"/>
        <end position="333"/>
    </location>
</feature>
<keyword evidence="5" id="KW-1185">Reference proteome</keyword>
<dbReference type="InterPro" id="IPR029058">
    <property type="entry name" value="AB_hydrolase_fold"/>
</dbReference>
<dbReference type="SUPFAM" id="SSF53474">
    <property type="entry name" value="alpha/beta-Hydrolases"/>
    <property type="match status" value="1"/>
</dbReference>
<evidence type="ECO:0000256" key="2">
    <source>
        <dbReference type="SAM" id="Phobius"/>
    </source>
</evidence>
<dbReference type="PANTHER" id="PTHR48081">
    <property type="entry name" value="AB HYDROLASE SUPERFAMILY PROTEIN C4A8.06C"/>
    <property type="match status" value="1"/>
</dbReference>
<dbReference type="InterPro" id="IPR050300">
    <property type="entry name" value="GDXG_lipolytic_enzyme"/>
</dbReference>
<keyword evidence="1 4" id="KW-0378">Hydrolase</keyword>
<dbReference type="Pfam" id="PF20434">
    <property type="entry name" value="BD-FAE"/>
    <property type="match status" value="1"/>
</dbReference>
<sequence>MIRVVFLWFLFLLSLLAVFKAPVYFLWLVSVMVTEYPWVFILVSLFVVLWGFGVKKYQWAGAIPGITALVLFCSPVVRAYGVAGNLKPDFEYVFGPGSTQAHNRALREPFRFLKMLAGIGDKSTPFKTFTYSPEYHLTLNYYPALTAGSRPCVVVVHGGSWSSGNSNQLPELNTHLTKAGYNVAAINYRLAPQYQNPAPVEDVNTAIIYLIKHSGELHVDTSNFVLLGRSAGGQVALLAAYTLHQRGLKAVISYYGPADMVWGYSVPASPLVMDSRKVMSDYLGGGYASVPHNYEASSPILAVNKQSVPTLLIHGENDVLVAYEHSRRLNNKLQQLGVKHFLLSLPWATHGCDYTINGPSGQLATYTVDRFLNYVTR</sequence>
<evidence type="ECO:0000256" key="1">
    <source>
        <dbReference type="ARBA" id="ARBA00022801"/>
    </source>
</evidence>
<reference evidence="4" key="1">
    <citation type="submission" date="2011-09" db="EMBL/GenBank/DDBJ databases">
        <title>The permanent draft genome of Mucilaginibacter paludis DSM 18603.</title>
        <authorList>
            <consortium name="US DOE Joint Genome Institute (JGI-PGF)"/>
            <person name="Lucas S."/>
            <person name="Han J."/>
            <person name="Lapidus A."/>
            <person name="Bruce D."/>
            <person name="Goodwin L."/>
            <person name="Pitluck S."/>
            <person name="Peters L."/>
            <person name="Kyrpides N."/>
            <person name="Mavromatis K."/>
            <person name="Ivanova N."/>
            <person name="Mikhailova N."/>
            <person name="Held B."/>
            <person name="Detter J.C."/>
            <person name="Tapia R."/>
            <person name="Han C."/>
            <person name="Land M."/>
            <person name="Hauser L."/>
            <person name="Markowitz V."/>
            <person name="Cheng J.-F."/>
            <person name="Hugenholtz P."/>
            <person name="Woyke T."/>
            <person name="Wu D."/>
            <person name="Tindall B."/>
            <person name="Brambilla E."/>
            <person name="Klenk H.-P."/>
            <person name="Eisen J.A."/>
        </authorList>
    </citation>
    <scope>NUCLEOTIDE SEQUENCE [LARGE SCALE GENOMIC DNA]</scope>
    <source>
        <strain evidence="4">DSM 18603</strain>
    </source>
</reference>
<protein>
    <submittedName>
        <fullName evidence="4">Alpha/beta hydrolase</fullName>
    </submittedName>
</protein>
<evidence type="ECO:0000259" key="3">
    <source>
        <dbReference type="Pfam" id="PF20434"/>
    </source>
</evidence>
<keyword evidence="2" id="KW-1133">Transmembrane helix</keyword>
<proteinExistence type="predicted"/>
<dbReference type="GO" id="GO:0016787">
    <property type="term" value="F:hydrolase activity"/>
    <property type="evidence" value="ECO:0007669"/>
    <property type="project" value="UniProtKB-KW"/>
</dbReference>
<evidence type="ECO:0000313" key="4">
    <source>
        <dbReference type="EMBL" id="EHQ28927.1"/>
    </source>
</evidence>
<dbReference type="EMBL" id="CM001403">
    <property type="protein sequence ID" value="EHQ28927.1"/>
    <property type="molecule type" value="Genomic_DNA"/>
</dbReference>
<dbReference type="STRING" id="714943.Mucpa_4843"/>
<name>H1Y5B6_9SPHI</name>
<dbReference type="Gene3D" id="3.40.50.1820">
    <property type="entry name" value="alpha/beta hydrolase"/>
    <property type="match status" value="1"/>
</dbReference>
<dbReference type="AlphaFoldDB" id="H1Y5B6"/>
<dbReference type="InterPro" id="IPR049492">
    <property type="entry name" value="BD-FAE-like_dom"/>
</dbReference>
<dbReference type="HOGENOM" id="CLU_057840_0_0_10"/>
<gene>
    <name evidence="4" type="ORF">Mucpa_4843</name>
</gene>